<dbReference type="PANTHER" id="PTHR43441:SF5">
    <property type="entry name" value="FAMILY ACETYLTRANSFERASE, PUTATIVE-RELATED"/>
    <property type="match status" value="1"/>
</dbReference>
<keyword evidence="4" id="KW-1185">Reference proteome</keyword>
<dbReference type="PANTHER" id="PTHR43441">
    <property type="entry name" value="RIBOSOMAL-PROTEIN-SERINE ACETYLTRANSFERASE"/>
    <property type="match status" value="1"/>
</dbReference>
<dbReference type="InterPro" id="IPR051908">
    <property type="entry name" value="Ribosomal_N-acetyltransferase"/>
</dbReference>
<dbReference type="RefSeq" id="XP_024686524.1">
    <property type="nucleotide sequence ID" value="XM_024823059.1"/>
</dbReference>
<comment type="caution">
    <text evidence="3">The sequence shown here is derived from an EMBL/GenBank/DDBJ whole genome shotgun (WGS) entry which is preliminary data.</text>
</comment>
<dbReference type="GO" id="GO:1990189">
    <property type="term" value="F:protein N-terminal-serine acetyltransferase activity"/>
    <property type="evidence" value="ECO:0007669"/>
    <property type="project" value="TreeGrafter"/>
</dbReference>
<dbReference type="PROSITE" id="PS51186">
    <property type="entry name" value="GNAT"/>
    <property type="match status" value="1"/>
</dbReference>
<reference evidence="4" key="1">
    <citation type="journal article" date="2018" name="Proc. Natl. Acad. Sci. U.S.A.">
        <title>Linking secondary metabolites to gene clusters through genome sequencing of six diverse Aspergillus species.</title>
        <authorList>
            <person name="Kaerboelling I."/>
            <person name="Vesth T.C."/>
            <person name="Frisvad J.C."/>
            <person name="Nybo J.L."/>
            <person name="Theobald S."/>
            <person name="Kuo A."/>
            <person name="Bowyer P."/>
            <person name="Matsuda Y."/>
            <person name="Mondo S."/>
            <person name="Lyhne E.K."/>
            <person name="Kogle M.E."/>
            <person name="Clum A."/>
            <person name="Lipzen A."/>
            <person name="Salamov A."/>
            <person name="Ngan C.Y."/>
            <person name="Daum C."/>
            <person name="Chiniquy J."/>
            <person name="Barry K."/>
            <person name="LaButti K."/>
            <person name="Haridas S."/>
            <person name="Simmons B.A."/>
            <person name="Magnuson J.K."/>
            <person name="Mortensen U.H."/>
            <person name="Larsen T.O."/>
            <person name="Grigoriev I.V."/>
            <person name="Baker S.E."/>
            <person name="Andersen M.R."/>
        </authorList>
    </citation>
    <scope>NUCLEOTIDE SEQUENCE [LARGE SCALE GENOMIC DNA]</scope>
    <source>
        <strain evidence="4">IBT 16806</strain>
    </source>
</reference>
<evidence type="ECO:0000313" key="3">
    <source>
        <dbReference type="EMBL" id="PKX97929.1"/>
    </source>
</evidence>
<dbReference type="OMA" id="FQYLPYG"/>
<name>A0A2I1CJX3_ASPN1</name>
<gene>
    <name evidence="3" type="ORF">P174DRAFT_381127</name>
</gene>
<dbReference type="AlphaFoldDB" id="A0A2I1CJX3"/>
<feature type="region of interest" description="Disordered" evidence="1">
    <location>
        <begin position="199"/>
        <end position="220"/>
    </location>
</feature>
<dbReference type="Gene3D" id="3.40.630.30">
    <property type="match status" value="1"/>
</dbReference>
<sequence length="253" mass="28625">MDNFYFPLDLSKLENDRLRLVPFDSNFEELSATYVKLSSETPEIFQYLPYGPFESPQAYEQWYGNRIRPTKESIIFAIILKAGIVRRRKPGSDEFEELNVEDGTFAGTTGLIRADPDNSVVEVGNVVILPRFHRTFVGTAAHTLLLNHMLDPPPNGLHLRRVQWQAFSSNQASIAAAQRLGFQLEGIIRWQRVLPEGKKGNESGVIDNKMPGLDPTGQKKLGPGRHSAMLSLCWDDWENGARERLHALSQKYS</sequence>
<dbReference type="Proteomes" id="UP000234474">
    <property type="component" value="Unassembled WGS sequence"/>
</dbReference>
<dbReference type="GO" id="GO:0008999">
    <property type="term" value="F:protein-N-terminal-alanine acetyltransferase activity"/>
    <property type="evidence" value="ECO:0007669"/>
    <property type="project" value="TreeGrafter"/>
</dbReference>
<keyword evidence="3" id="KW-0808">Transferase</keyword>
<dbReference type="InterPro" id="IPR016181">
    <property type="entry name" value="Acyl_CoA_acyltransferase"/>
</dbReference>
<organism evidence="3 4">
    <name type="scientific">Aspergillus novofumigatus (strain IBT 16806)</name>
    <dbReference type="NCBI Taxonomy" id="1392255"/>
    <lineage>
        <taxon>Eukaryota</taxon>
        <taxon>Fungi</taxon>
        <taxon>Dikarya</taxon>
        <taxon>Ascomycota</taxon>
        <taxon>Pezizomycotina</taxon>
        <taxon>Eurotiomycetes</taxon>
        <taxon>Eurotiomycetidae</taxon>
        <taxon>Eurotiales</taxon>
        <taxon>Aspergillaceae</taxon>
        <taxon>Aspergillus</taxon>
        <taxon>Aspergillus subgen. Fumigati</taxon>
    </lineage>
</organism>
<dbReference type="GeneID" id="36530385"/>
<dbReference type="OrthoDB" id="41238at2759"/>
<dbReference type="VEuPathDB" id="FungiDB:P174DRAFT_381127"/>
<dbReference type="InterPro" id="IPR000182">
    <property type="entry name" value="GNAT_dom"/>
</dbReference>
<evidence type="ECO:0000313" key="4">
    <source>
        <dbReference type="Proteomes" id="UP000234474"/>
    </source>
</evidence>
<accession>A0A2I1CJX3</accession>
<protein>
    <submittedName>
        <fullName evidence="3">Putative GNAT family acetyltransferase</fullName>
    </submittedName>
</protein>
<dbReference type="SUPFAM" id="SSF55729">
    <property type="entry name" value="Acyl-CoA N-acyltransferases (Nat)"/>
    <property type="match status" value="1"/>
</dbReference>
<proteinExistence type="predicted"/>
<evidence type="ECO:0000256" key="1">
    <source>
        <dbReference type="SAM" id="MobiDB-lite"/>
    </source>
</evidence>
<dbReference type="EMBL" id="MSZS01000001">
    <property type="protein sequence ID" value="PKX97929.1"/>
    <property type="molecule type" value="Genomic_DNA"/>
</dbReference>
<dbReference type="Pfam" id="PF13302">
    <property type="entry name" value="Acetyltransf_3"/>
    <property type="match status" value="1"/>
</dbReference>
<evidence type="ECO:0000259" key="2">
    <source>
        <dbReference type="PROSITE" id="PS51186"/>
    </source>
</evidence>
<feature type="domain" description="N-acetyltransferase" evidence="2">
    <location>
        <begin position="42"/>
        <end position="201"/>
    </location>
</feature>